<evidence type="ECO:0000313" key="2">
    <source>
        <dbReference type="EMBL" id="CCC51800.1"/>
    </source>
</evidence>
<accession>G0U7E2</accession>
<organism evidence="2">
    <name type="scientific">Trypanosoma vivax (strain Y486)</name>
    <dbReference type="NCBI Taxonomy" id="1055687"/>
    <lineage>
        <taxon>Eukaryota</taxon>
        <taxon>Discoba</taxon>
        <taxon>Euglenozoa</taxon>
        <taxon>Kinetoplastea</taxon>
        <taxon>Metakinetoplastina</taxon>
        <taxon>Trypanosomatida</taxon>
        <taxon>Trypanosomatidae</taxon>
        <taxon>Trypanosoma</taxon>
        <taxon>Duttonella</taxon>
    </lineage>
</organism>
<protein>
    <submittedName>
        <fullName evidence="2">Uncharacterized protein</fullName>
    </submittedName>
</protein>
<dbReference type="AlphaFoldDB" id="G0U7E2"/>
<evidence type="ECO:0000256" key="1">
    <source>
        <dbReference type="SAM" id="MobiDB-lite"/>
    </source>
</evidence>
<name>G0U7E2_TRYVY</name>
<reference evidence="2" key="1">
    <citation type="journal article" date="2012" name="Proc. Natl. Acad. Sci. U.S.A.">
        <title>Antigenic diversity is generated by distinct evolutionary mechanisms in African trypanosome species.</title>
        <authorList>
            <person name="Jackson A.P."/>
            <person name="Berry A."/>
            <person name="Aslett M."/>
            <person name="Allison H.C."/>
            <person name="Burton P."/>
            <person name="Vavrova-Anderson J."/>
            <person name="Brown R."/>
            <person name="Browne H."/>
            <person name="Corton N."/>
            <person name="Hauser H."/>
            <person name="Gamble J."/>
            <person name="Gilderthorp R."/>
            <person name="Marcello L."/>
            <person name="McQuillan J."/>
            <person name="Otto T.D."/>
            <person name="Quail M.A."/>
            <person name="Sanders M.J."/>
            <person name="van Tonder A."/>
            <person name="Ginger M.L."/>
            <person name="Field M.C."/>
            <person name="Barry J.D."/>
            <person name="Hertz-Fowler C."/>
            <person name="Berriman M."/>
        </authorList>
    </citation>
    <scope>NUCLEOTIDE SEQUENCE</scope>
    <source>
        <strain evidence="2">Y486</strain>
    </source>
</reference>
<sequence>MLRRLVGLWGINPLFHTIGAARLAGGSALRTAGRVRLRVPTSSRERVGATVPTPVRRVAAKRGDGRIEAAPAEKTRKRNASVTPPRVKAREPVRRGVTEKRRRHAHTVQKIKYNKRVAAIAKLWRQQKKRVNKPPTSASRR</sequence>
<feature type="compositionally biased region" description="Basic and acidic residues" evidence="1">
    <location>
        <begin position="88"/>
        <end position="99"/>
    </location>
</feature>
<proteinExistence type="predicted"/>
<gene>
    <name evidence="2" type="ORF">TVY486_1008460</name>
</gene>
<dbReference type="OMA" id="THTHAMQ"/>
<feature type="region of interest" description="Disordered" evidence="1">
    <location>
        <begin position="61"/>
        <end position="108"/>
    </location>
</feature>
<dbReference type="VEuPathDB" id="TriTrypDB:TvY486_1008460"/>
<dbReference type="EMBL" id="HE573026">
    <property type="protein sequence ID" value="CCC51800.1"/>
    <property type="molecule type" value="Genomic_DNA"/>
</dbReference>
<feature type="compositionally biased region" description="Basic and acidic residues" evidence="1">
    <location>
        <begin position="61"/>
        <end position="74"/>
    </location>
</feature>